<organism evidence="2 3">
    <name type="scientific">Actinokineospora soli</name>
    <dbReference type="NCBI Taxonomy" id="1048753"/>
    <lineage>
        <taxon>Bacteria</taxon>
        <taxon>Bacillati</taxon>
        <taxon>Actinomycetota</taxon>
        <taxon>Actinomycetes</taxon>
        <taxon>Pseudonocardiales</taxon>
        <taxon>Pseudonocardiaceae</taxon>
        <taxon>Actinokineospora</taxon>
    </lineage>
</organism>
<comment type="caution">
    <text evidence="2">The sequence shown here is derived from an EMBL/GenBank/DDBJ whole genome shotgun (WGS) entry which is preliminary data.</text>
</comment>
<evidence type="ECO:0000313" key="3">
    <source>
        <dbReference type="Proteomes" id="UP001596512"/>
    </source>
</evidence>
<reference evidence="3" key="1">
    <citation type="journal article" date="2019" name="Int. J. Syst. Evol. Microbiol.">
        <title>The Global Catalogue of Microorganisms (GCM) 10K type strain sequencing project: providing services to taxonomists for standard genome sequencing and annotation.</title>
        <authorList>
            <consortium name="The Broad Institute Genomics Platform"/>
            <consortium name="The Broad Institute Genome Sequencing Center for Infectious Disease"/>
            <person name="Wu L."/>
            <person name="Ma J."/>
        </authorList>
    </citation>
    <scope>NUCLEOTIDE SEQUENCE [LARGE SCALE GENOMIC DNA]</scope>
    <source>
        <strain evidence="3">JCM 17695</strain>
    </source>
</reference>
<evidence type="ECO:0000259" key="1">
    <source>
        <dbReference type="Pfam" id="PF19054"/>
    </source>
</evidence>
<dbReference type="EMBL" id="JBHTEY010000004">
    <property type="protein sequence ID" value="MFC7615354.1"/>
    <property type="molecule type" value="Genomic_DNA"/>
</dbReference>
<evidence type="ECO:0000313" key="2">
    <source>
        <dbReference type="EMBL" id="MFC7615354.1"/>
    </source>
</evidence>
<sequence length="201" mass="22269">MEVLTTHLGYRHRLPYLAKLLGDARKRATGPRLDGIARHGELAIGLYQTATKIVAFDTYLVNPALRARAYSSALHAFPVRICQTSEVTWYVDESVLLRTIGNATVMRDQYTHLAAALDNHRVTVQIVSSEHLPPGLTGAFTLFELDNHSIVYEETNSIAIYHDAPEIIESYRAHVSAVDSRALEKLKSRAFIDALIAGASN</sequence>
<protein>
    <submittedName>
        <fullName evidence="2">Scr1 family TA system antitoxin-like transcriptional regulator</fullName>
    </submittedName>
</protein>
<dbReference type="InterPro" id="IPR043917">
    <property type="entry name" value="DUF5753"/>
</dbReference>
<keyword evidence="3" id="KW-1185">Reference proteome</keyword>
<gene>
    <name evidence="2" type="ORF">ACFQV2_19480</name>
</gene>
<accession>A0ABW2TNS2</accession>
<dbReference type="Pfam" id="PF19054">
    <property type="entry name" value="DUF5753"/>
    <property type="match status" value="1"/>
</dbReference>
<proteinExistence type="predicted"/>
<name>A0ABW2TNS2_9PSEU</name>
<dbReference type="Proteomes" id="UP001596512">
    <property type="component" value="Unassembled WGS sequence"/>
</dbReference>
<feature type="domain" description="DUF5753" evidence="1">
    <location>
        <begin position="86"/>
        <end position="193"/>
    </location>
</feature>